<evidence type="ECO:0000256" key="5">
    <source>
        <dbReference type="SAM" id="MobiDB-lite"/>
    </source>
</evidence>
<evidence type="ECO:0000256" key="3">
    <source>
        <dbReference type="ARBA" id="ARBA00022827"/>
    </source>
</evidence>
<dbReference type="EMBL" id="BAOP01000010">
    <property type="protein sequence ID" value="GAC79444.1"/>
    <property type="molecule type" value="Genomic_DNA"/>
</dbReference>
<comment type="cofactor">
    <cofactor evidence="1">
        <name>FAD</name>
        <dbReference type="ChEBI" id="CHEBI:57692"/>
    </cofactor>
</comment>
<sequence length="287" mass="30255">MQMFTSSVRPIPVDQVEAFDHDVDVLVVGFGCAGASAALEADAAGAQVVILEQRSGGGGSSALSGGEMYLGGGTSVQRACGFDDSASAMEAFLLAALGPDCDPEKVRLYCENSVAHFDWLVDQGVPFKDSLWPTPTWVPPTDDGLMWMGEKAFPFADLAAPAPRGHRVTADGFGGKVLMDVLCRRVSESTVDVHVDTVALRLVVDGDQVVGVVARHFDTTVTYRVRGGWSSRQVGSPTTRRCSPNTRLRSSACRSTATGATTVGASRSLRPQAGQSVTCLRAKSASR</sequence>
<evidence type="ECO:0000256" key="4">
    <source>
        <dbReference type="ARBA" id="ARBA00023002"/>
    </source>
</evidence>
<evidence type="ECO:0000313" key="8">
    <source>
        <dbReference type="Proteomes" id="UP000035009"/>
    </source>
</evidence>
<evidence type="ECO:0000259" key="6">
    <source>
        <dbReference type="Pfam" id="PF00890"/>
    </source>
</evidence>
<reference evidence="7 8" key="1">
    <citation type="submission" date="2013-02" db="EMBL/GenBank/DDBJ databases">
        <title>Whole genome shotgun sequence of Gordonia malaquae NBRC 108250.</title>
        <authorList>
            <person name="Yoshida I."/>
            <person name="Hosoyama A."/>
            <person name="Tsuchikane K."/>
            <person name="Ando Y."/>
            <person name="Baba S."/>
            <person name="Ohji S."/>
            <person name="Hamada M."/>
            <person name="Tamura T."/>
            <person name="Yamazoe A."/>
            <person name="Yamazaki S."/>
            <person name="Fujita N."/>
        </authorList>
    </citation>
    <scope>NUCLEOTIDE SEQUENCE [LARGE SCALE GENOMIC DNA]</scope>
    <source>
        <strain evidence="7 8">NBRC 108250</strain>
    </source>
</reference>
<dbReference type="InterPro" id="IPR050315">
    <property type="entry name" value="FAD-oxidoreductase_2"/>
</dbReference>
<dbReference type="InterPro" id="IPR003953">
    <property type="entry name" value="FAD-dep_OxRdtase_2_FAD-bd"/>
</dbReference>
<evidence type="ECO:0000256" key="2">
    <source>
        <dbReference type="ARBA" id="ARBA00022630"/>
    </source>
</evidence>
<feature type="domain" description="FAD-dependent oxidoreductase 2 FAD-binding" evidence="6">
    <location>
        <begin position="24"/>
        <end position="221"/>
    </location>
</feature>
<comment type="caution">
    <text evidence="7">The sequence shown here is derived from an EMBL/GenBank/DDBJ whole genome shotgun (WGS) entry which is preliminary data.</text>
</comment>
<dbReference type="PANTHER" id="PTHR43400">
    <property type="entry name" value="FUMARATE REDUCTASE"/>
    <property type="match status" value="1"/>
</dbReference>
<dbReference type="Pfam" id="PF00890">
    <property type="entry name" value="FAD_binding_2"/>
    <property type="match status" value="1"/>
</dbReference>
<organism evidence="7 8">
    <name type="scientific">Gordonia malaquae NBRC 108250</name>
    <dbReference type="NCBI Taxonomy" id="1223542"/>
    <lineage>
        <taxon>Bacteria</taxon>
        <taxon>Bacillati</taxon>
        <taxon>Actinomycetota</taxon>
        <taxon>Actinomycetes</taxon>
        <taxon>Mycobacteriales</taxon>
        <taxon>Gordoniaceae</taxon>
        <taxon>Gordonia</taxon>
    </lineage>
</organism>
<feature type="region of interest" description="Disordered" evidence="5">
    <location>
        <begin position="232"/>
        <end position="256"/>
    </location>
</feature>
<protein>
    <submittedName>
        <fullName evidence="7">Putative oxidoreductase</fullName>
    </submittedName>
</protein>
<dbReference type="Proteomes" id="UP000035009">
    <property type="component" value="Unassembled WGS sequence"/>
</dbReference>
<dbReference type="PANTHER" id="PTHR43400:SF10">
    <property type="entry name" value="3-OXOSTEROID 1-DEHYDROGENASE"/>
    <property type="match status" value="1"/>
</dbReference>
<name>M3VEP2_GORML</name>
<dbReference type="SUPFAM" id="SSF51905">
    <property type="entry name" value="FAD/NAD(P)-binding domain"/>
    <property type="match status" value="1"/>
</dbReference>
<dbReference type="AlphaFoldDB" id="M3VEP2"/>
<proteinExistence type="predicted"/>
<evidence type="ECO:0000313" key="7">
    <source>
        <dbReference type="EMBL" id="GAC79444.1"/>
    </source>
</evidence>
<dbReference type="InterPro" id="IPR036188">
    <property type="entry name" value="FAD/NAD-bd_sf"/>
</dbReference>
<keyword evidence="4" id="KW-0560">Oxidoreductase</keyword>
<evidence type="ECO:0000256" key="1">
    <source>
        <dbReference type="ARBA" id="ARBA00001974"/>
    </source>
</evidence>
<keyword evidence="2" id="KW-0285">Flavoprotein</keyword>
<dbReference type="eggNOG" id="COG1053">
    <property type="taxonomic scope" value="Bacteria"/>
</dbReference>
<accession>M3VEP2</accession>
<dbReference type="Gene3D" id="3.50.50.60">
    <property type="entry name" value="FAD/NAD(P)-binding domain"/>
    <property type="match status" value="1"/>
</dbReference>
<gene>
    <name evidence="7" type="ORF">GM1_010_00330</name>
</gene>
<feature type="compositionally biased region" description="Polar residues" evidence="5">
    <location>
        <begin position="232"/>
        <end position="253"/>
    </location>
</feature>
<keyword evidence="3" id="KW-0274">FAD</keyword>
<dbReference type="GO" id="GO:0016491">
    <property type="term" value="F:oxidoreductase activity"/>
    <property type="evidence" value="ECO:0007669"/>
    <property type="project" value="UniProtKB-KW"/>
</dbReference>
<keyword evidence="8" id="KW-1185">Reference proteome</keyword>